<keyword evidence="3 5" id="KW-0238">DNA-binding</keyword>
<dbReference type="Gene3D" id="1.10.10.10">
    <property type="entry name" value="Winged helix-like DNA-binding domain superfamily/Winged helix DNA-binding domain"/>
    <property type="match status" value="1"/>
</dbReference>
<dbReference type="PANTHER" id="PTHR35807:SF1">
    <property type="entry name" value="TRANSCRIPTIONAL REGULATOR REDD"/>
    <property type="match status" value="1"/>
</dbReference>
<dbReference type="Pfam" id="PF00486">
    <property type="entry name" value="Trans_reg_C"/>
    <property type="match status" value="1"/>
</dbReference>
<sequence>MRYELLGPLRLVDEETHTISAPKVETLLAALLIRANQPVSTDELLDELWGNDPPKRARAALHVYISHLRKTYVQPAVDGAAIRTHAQGYLLEADRASVDVFRLQSLHAAGRDGADRDPERALESFAAAAALFRGPVLAGIDNGLIVGTFARWAEEVRLECLEAIAMCSLRLGRHREVIGDLSRWVEEYPLNENLREQLMLALYRSGRRAEALEVFQSARQVLREELGLDPRVTMRRLQFAILSADADLAIAG</sequence>
<comment type="similarity">
    <text evidence="1">Belongs to the AfsR/DnrI/RedD regulatory family.</text>
</comment>
<dbReference type="InterPro" id="IPR001867">
    <property type="entry name" value="OmpR/PhoB-type_DNA-bd"/>
</dbReference>
<dbReference type="InterPro" id="IPR036388">
    <property type="entry name" value="WH-like_DNA-bd_sf"/>
</dbReference>
<evidence type="ECO:0000256" key="3">
    <source>
        <dbReference type="ARBA" id="ARBA00023125"/>
    </source>
</evidence>
<keyword evidence="2" id="KW-0805">Transcription regulation</keyword>
<dbReference type="InterPro" id="IPR005158">
    <property type="entry name" value="BTAD"/>
</dbReference>
<gene>
    <name evidence="7" type="ORF">OG913_04635</name>
</gene>
<keyword evidence="4" id="KW-0804">Transcription</keyword>
<evidence type="ECO:0000313" key="7">
    <source>
        <dbReference type="EMBL" id="WUP76315.1"/>
    </source>
</evidence>
<organism evidence="7 8">
    <name type="scientific">Microbispora hainanensis</name>
    <dbReference type="NCBI Taxonomy" id="568844"/>
    <lineage>
        <taxon>Bacteria</taxon>
        <taxon>Bacillati</taxon>
        <taxon>Actinomycetota</taxon>
        <taxon>Actinomycetes</taxon>
        <taxon>Streptosporangiales</taxon>
        <taxon>Streptosporangiaceae</taxon>
        <taxon>Microbispora</taxon>
    </lineage>
</organism>
<dbReference type="SMART" id="SM01043">
    <property type="entry name" value="BTAD"/>
    <property type="match status" value="1"/>
</dbReference>
<proteinExistence type="inferred from homology"/>
<keyword evidence="8" id="KW-1185">Reference proteome</keyword>
<dbReference type="SUPFAM" id="SSF46894">
    <property type="entry name" value="C-terminal effector domain of the bipartite response regulators"/>
    <property type="match status" value="1"/>
</dbReference>
<dbReference type="Gene3D" id="1.25.40.10">
    <property type="entry name" value="Tetratricopeptide repeat domain"/>
    <property type="match status" value="1"/>
</dbReference>
<dbReference type="InterPro" id="IPR011990">
    <property type="entry name" value="TPR-like_helical_dom_sf"/>
</dbReference>
<feature type="DNA-binding region" description="OmpR/PhoB-type" evidence="5">
    <location>
        <begin position="1"/>
        <end position="93"/>
    </location>
</feature>
<dbReference type="Proteomes" id="UP001432011">
    <property type="component" value="Chromosome"/>
</dbReference>
<dbReference type="EMBL" id="CP108085">
    <property type="protein sequence ID" value="WUP76315.1"/>
    <property type="molecule type" value="Genomic_DNA"/>
</dbReference>
<name>A0ABZ1STI0_9ACTN</name>
<dbReference type="SUPFAM" id="SSF48452">
    <property type="entry name" value="TPR-like"/>
    <property type="match status" value="1"/>
</dbReference>
<dbReference type="InterPro" id="IPR051677">
    <property type="entry name" value="AfsR-DnrI-RedD_regulator"/>
</dbReference>
<evidence type="ECO:0000256" key="4">
    <source>
        <dbReference type="ARBA" id="ARBA00023163"/>
    </source>
</evidence>
<evidence type="ECO:0000256" key="1">
    <source>
        <dbReference type="ARBA" id="ARBA00005820"/>
    </source>
</evidence>
<evidence type="ECO:0000256" key="5">
    <source>
        <dbReference type="PROSITE-ProRule" id="PRU01091"/>
    </source>
</evidence>
<dbReference type="PANTHER" id="PTHR35807">
    <property type="entry name" value="TRANSCRIPTIONAL REGULATOR REDD-RELATED"/>
    <property type="match status" value="1"/>
</dbReference>
<evidence type="ECO:0000256" key="2">
    <source>
        <dbReference type="ARBA" id="ARBA00023015"/>
    </source>
</evidence>
<dbReference type="SMART" id="SM00862">
    <property type="entry name" value="Trans_reg_C"/>
    <property type="match status" value="1"/>
</dbReference>
<protein>
    <submittedName>
        <fullName evidence="7">AfsR/SARP family transcriptional regulator</fullName>
    </submittedName>
</protein>
<dbReference type="CDD" id="cd15831">
    <property type="entry name" value="BTAD"/>
    <property type="match status" value="1"/>
</dbReference>
<dbReference type="RefSeq" id="WP_142647574.1">
    <property type="nucleotide sequence ID" value="NZ_CP108085.1"/>
</dbReference>
<reference evidence="7" key="1">
    <citation type="submission" date="2022-10" db="EMBL/GenBank/DDBJ databases">
        <title>The complete genomes of actinobacterial strains from the NBC collection.</title>
        <authorList>
            <person name="Joergensen T.S."/>
            <person name="Alvarez Arevalo M."/>
            <person name="Sterndorff E.B."/>
            <person name="Faurdal D."/>
            <person name="Vuksanovic O."/>
            <person name="Mourched A.-S."/>
            <person name="Charusanti P."/>
            <person name="Shaw S."/>
            <person name="Blin K."/>
            <person name="Weber T."/>
        </authorList>
    </citation>
    <scope>NUCLEOTIDE SEQUENCE</scope>
    <source>
        <strain evidence="7">NBC_00254</strain>
    </source>
</reference>
<evidence type="ECO:0000259" key="6">
    <source>
        <dbReference type="PROSITE" id="PS51755"/>
    </source>
</evidence>
<accession>A0ABZ1STI0</accession>
<evidence type="ECO:0000313" key="8">
    <source>
        <dbReference type="Proteomes" id="UP001432011"/>
    </source>
</evidence>
<dbReference type="PROSITE" id="PS51755">
    <property type="entry name" value="OMPR_PHOB"/>
    <property type="match status" value="1"/>
</dbReference>
<feature type="domain" description="OmpR/PhoB-type" evidence="6">
    <location>
        <begin position="1"/>
        <end position="93"/>
    </location>
</feature>
<dbReference type="InterPro" id="IPR016032">
    <property type="entry name" value="Sig_transdc_resp-reg_C-effctor"/>
</dbReference>
<dbReference type="Pfam" id="PF03704">
    <property type="entry name" value="BTAD"/>
    <property type="match status" value="1"/>
</dbReference>